<keyword evidence="3" id="KW-0132">Cell division</keyword>
<dbReference type="STRING" id="90241.B0682_05855"/>
<evidence type="ECO:0000259" key="8">
    <source>
        <dbReference type="Pfam" id="PF03799"/>
    </source>
</evidence>
<keyword evidence="7" id="KW-0472">Membrane</keyword>
<dbReference type="Pfam" id="PF03799">
    <property type="entry name" value="FtsQ_DivIB_C"/>
    <property type="match status" value="1"/>
</dbReference>
<comment type="caution">
    <text evidence="9">The sequence shown here is derived from an EMBL/GenBank/DDBJ whole genome shotgun (WGS) entry which is preliminary data.</text>
</comment>
<dbReference type="RefSeq" id="WP_078307366.1">
    <property type="nucleotide sequence ID" value="NZ_CP147511.1"/>
</dbReference>
<dbReference type="Gene3D" id="3.10.20.310">
    <property type="entry name" value="membrane protein fhac"/>
    <property type="match status" value="1"/>
</dbReference>
<name>A0A1T0CE99_9GAMM</name>
<dbReference type="Proteomes" id="UP000191094">
    <property type="component" value="Unassembled WGS sequence"/>
</dbReference>
<dbReference type="GO" id="GO:0090529">
    <property type="term" value="P:cell septum assembly"/>
    <property type="evidence" value="ECO:0007669"/>
    <property type="project" value="InterPro"/>
</dbReference>
<sequence>MTQQHMTDLHGRSLMDWLGYVFAFLMLALVMMIGYRLYQQAPVAKIVVYPTGLTQQEHQRLSELLAQQTDTFFATDLSAIIKVSQQLSWLDEVRVTRDWQQGIVVQALPKQPVARFGSERFIDAKGEVFTPLEKRRLTDEHWPTLQGDPSQAKSIMQQMQQVNSWFAPLDLMVEDMILTPRMTWLIRFNTGLRVVVDGENTTQKLMTLSHLLQTELYPRLDEMQALDLRYKNGMAISWKVPESF</sequence>
<proteinExistence type="predicted"/>
<accession>A0A1T0CE99</accession>
<keyword evidence="2" id="KW-0997">Cell inner membrane</keyword>
<evidence type="ECO:0000313" key="10">
    <source>
        <dbReference type="Proteomes" id="UP000191094"/>
    </source>
</evidence>
<evidence type="ECO:0000256" key="4">
    <source>
        <dbReference type="ARBA" id="ARBA00022692"/>
    </source>
</evidence>
<evidence type="ECO:0000256" key="1">
    <source>
        <dbReference type="ARBA" id="ARBA00022475"/>
    </source>
</evidence>
<organism evidence="9 10">
    <name type="scientific">Lwoffella lincolnii</name>
    <dbReference type="NCBI Taxonomy" id="90241"/>
    <lineage>
        <taxon>Bacteria</taxon>
        <taxon>Pseudomonadati</taxon>
        <taxon>Pseudomonadota</taxon>
        <taxon>Gammaproteobacteria</taxon>
        <taxon>Moraxellales</taxon>
        <taxon>Moraxellaceae</taxon>
        <taxon>Lwoffella</taxon>
    </lineage>
</organism>
<keyword evidence="6" id="KW-0131">Cell cycle</keyword>
<evidence type="ECO:0000256" key="3">
    <source>
        <dbReference type="ARBA" id="ARBA00022618"/>
    </source>
</evidence>
<dbReference type="OrthoDB" id="9790370at2"/>
<dbReference type="Gene3D" id="3.40.50.11690">
    <property type="entry name" value="Cell division protein FtsQ/DivIB"/>
    <property type="match status" value="1"/>
</dbReference>
<feature type="transmembrane region" description="Helical" evidence="7">
    <location>
        <begin position="17"/>
        <end position="38"/>
    </location>
</feature>
<keyword evidence="5 7" id="KW-1133">Transmembrane helix</keyword>
<protein>
    <recommendedName>
        <fullName evidence="8">Cell division protein FtsQ/DivIB C-terminal domain-containing protein</fullName>
    </recommendedName>
</protein>
<reference evidence="9 10" key="1">
    <citation type="submission" date="2017-02" db="EMBL/GenBank/DDBJ databases">
        <title>Draft genome sequence of Moraxella lincolnii CCUG 9405T type strain.</title>
        <authorList>
            <person name="Salva-Serra F."/>
            <person name="Engstrom-Jakobsson H."/>
            <person name="Thorell K."/>
            <person name="Jaen-Luchoro D."/>
            <person name="Gonzales-Siles L."/>
            <person name="Karlsson R."/>
            <person name="Yazdan S."/>
            <person name="Boulund F."/>
            <person name="Johnning A."/>
            <person name="Engstrand L."/>
            <person name="Kristiansson E."/>
            <person name="Moore E."/>
        </authorList>
    </citation>
    <scope>NUCLEOTIDE SEQUENCE [LARGE SCALE GENOMIC DNA]</scope>
    <source>
        <strain evidence="9 10">CCUG 9405</strain>
    </source>
</reference>
<dbReference type="InterPro" id="IPR026579">
    <property type="entry name" value="FtsQ"/>
</dbReference>
<evidence type="ECO:0000256" key="6">
    <source>
        <dbReference type="ARBA" id="ARBA00023306"/>
    </source>
</evidence>
<gene>
    <name evidence="9" type="ORF">B0682_05855</name>
</gene>
<dbReference type="AlphaFoldDB" id="A0A1T0CE99"/>
<keyword evidence="4 7" id="KW-0812">Transmembrane</keyword>
<keyword evidence="1" id="KW-1003">Cell membrane</keyword>
<dbReference type="PANTHER" id="PTHR35851:SF1">
    <property type="entry name" value="CELL DIVISION PROTEIN FTSQ"/>
    <property type="match status" value="1"/>
</dbReference>
<feature type="domain" description="Cell division protein FtsQ/DivIB C-terminal" evidence="8">
    <location>
        <begin position="117"/>
        <end position="229"/>
    </location>
</feature>
<dbReference type="InterPro" id="IPR005548">
    <property type="entry name" value="Cell_div_FtsQ/DivIB_C"/>
</dbReference>
<evidence type="ECO:0000256" key="2">
    <source>
        <dbReference type="ARBA" id="ARBA00022519"/>
    </source>
</evidence>
<evidence type="ECO:0000256" key="5">
    <source>
        <dbReference type="ARBA" id="ARBA00022989"/>
    </source>
</evidence>
<evidence type="ECO:0000256" key="7">
    <source>
        <dbReference type="SAM" id="Phobius"/>
    </source>
</evidence>
<keyword evidence="10" id="KW-1185">Reference proteome</keyword>
<evidence type="ECO:0000313" key="9">
    <source>
        <dbReference type="EMBL" id="OOS20664.1"/>
    </source>
</evidence>
<dbReference type="InterPro" id="IPR045335">
    <property type="entry name" value="FtsQ_C_sf"/>
</dbReference>
<dbReference type="PANTHER" id="PTHR35851">
    <property type="entry name" value="CELL DIVISION PROTEIN FTSQ"/>
    <property type="match status" value="1"/>
</dbReference>
<dbReference type="EMBL" id="MUYT01000007">
    <property type="protein sequence ID" value="OOS20664.1"/>
    <property type="molecule type" value="Genomic_DNA"/>
</dbReference>